<comment type="caution">
    <text evidence="1">The sequence shown here is derived from an EMBL/GenBank/DDBJ whole genome shotgun (WGS) entry which is preliminary data.</text>
</comment>
<keyword evidence="2" id="KW-1185">Reference proteome</keyword>
<evidence type="ECO:0000313" key="2">
    <source>
        <dbReference type="Proteomes" id="UP000299102"/>
    </source>
</evidence>
<dbReference type="AlphaFoldDB" id="A0A4C1WUV0"/>
<gene>
    <name evidence="1" type="ORF">EVAR_96563_1</name>
</gene>
<name>A0A4C1WUV0_EUMVA</name>
<accession>A0A4C1WUV0</accession>
<dbReference type="Proteomes" id="UP000299102">
    <property type="component" value="Unassembled WGS sequence"/>
</dbReference>
<proteinExistence type="predicted"/>
<organism evidence="1 2">
    <name type="scientific">Eumeta variegata</name>
    <name type="common">Bagworm moth</name>
    <name type="synonym">Eumeta japonica</name>
    <dbReference type="NCBI Taxonomy" id="151549"/>
    <lineage>
        <taxon>Eukaryota</taxon>
        <taxon>Metazoa</taxon>
        <taxon>Ecdysozoa</taxon>
        <taxon>Arthropoda</taxon>
        <taxon>Hexapoda</taxon>
        <taxon>Insecta</taxon>
        <taxon>Pterygota</taxon>
        <taxon>Neoptera</taxon>
        <taxon>Endopterygota</taxon>
        <taxon>Lepidoptera</taxon>
        <taxon>Glossata</taxon>
        <taxon>Ditrysia</taxon>
        <taxon>Tineoidea</taxon>
        <taxon>Psychidae</taxon>
        <taxon>Oiketicinae</taxon>
        <taxon>Eumeta</taxon>
    </lineage>
</organism>
<protein>
    <submittedName>
        <fullName evidence="1">Uncharacterized protein</fullName>
    </submittedName>
</protein>
<sequence>MVTYGHRSNAFKYDITSPEECLTGVSSGIPEVKVYKPAGAAARSHEPVTLRQLTSGAAPLWLLQTFTRIRNSNLERGKLLRRNKKTLTSTCVCGRTTQQYWRGVWGVRVQRRYARCGRSECEVANLCMCNKTSTKILNFLAKLTGRSGRILPSNRRFERLRSDVMRSPVSIDSAITFFCDSNVIMNTIYFHLLDDKENGGGTRVPEKDYSVTILRTLRTMSMRIMRPDAEETRDAIGSSPSAGAVCIV</sequence>
<reference evidence="1 2" key="1">
    <citation type="journal article" date="2019" name="Commun. Biol.">
        <title>The bagworm genome reveals a unique fibroin gene that provides high tensile strength.</title>
        <authorList>
            <person name="Kono N."/>
            <person name="Nakamura H."/>
            <person name="Ohtoshi R."/>
            <person name="Tomita M."/>
            <person name="Numata K."/>
            <person name="Arakawa K."/>
        </authorList>
    </citation>
    <scope>NUCLEOTIDE SEQUENCE [LARGE SCALE GENOMIC DNA]</scope>
</reference>
<dbReference type="EMBL" id="BGZK01000636">
    <property type="protein sequence ID" value="GBP53885.1"/>
    <property type="molecule type" value="Genomic_DNA"/>
</dbReference>
<evidence type="ECO:0000313" key="1">
    <source>
        <dbReference type="EMBL" id="GBP53885.1"/>
    </source>
</evidence>